<dbReference type="InterPro" id="IPR036388">
    <property type="entry name" value="WH-like_DNA-bd_sf"/>
</dbReference>
<gene>
    <name evidence="5" type="ORF">AQ619_06885</name>
</gene>
<dbReference type="EMBL" id="CP013002">
    <property type="protein sequence ID" value="ALL13097.1"/>
    <property type="molecule type" value="Genomic_DNA"/>
</dbReference>
<feature type="domain" description="GntR C-terminal" evidence="4">
    <location>
        <begin position="84"/>
        <end position="209"/>
    </location>
</feature>
<evidence type="ECO:0000256" key="3">
    <source>
        <dbReference type="ARBA" id="ARBA00023163"/>
    </source>
</evidence>
<dbReference type="SUPFAM" id="SSF48008">
    <property type="entry name" value="GntR ligand-binding domain-like"/>
    <property type="match status" value="1"/>
</dbReference>
<accession>A0A0P0NZD5</accession>
<dbReference type="Pfam" id="PF07729">
    <property type="entry name" value="FCD"/>
    <property type="match status" value="1"/>
</dbReference>
<dbReference type="PANTHER" id="PTHR43537:SF45">
    <property type="entry name" value="GNTR FAMILY REGULATORY PROTEIN"/>
    <property type="match status" value="1"/>
</dbReference>
<name>A0A0P0NZD5_9CAUL</name>
<evidence type="ECO:0000313" key="6">
    <source>
        <dbReference type="Proteomes" id="UP000056905"/>
    </source>
</evidence>
<reference evidence="5 6" key="1">
    <citation type="submission" date="2015-10" db="EMBL/GenBank/DDBJ databases">
        <title>Conservation of the essential genome among Caulobacter and Brevundimonas species.</title>
        <authorList>
            <person name="Scott D."/>
            <person name="Ely B."/>
        </authorList>
    </citation>
    <scope>NUCLEOTIDE SEQUENCE [LARGE SCALE GENOMIC DNA]</scope>
    <source>
        <strain evidence="5 6">CB4</strain>
    </source>
</reference>
<dbReference type="InterPro" id="IPR000524">
    <property type="entry name" value="Tscrpt_reg_HTH_GntR"/>
</dbReference>
<sequence>MMPGRMEDSTRQSDAAFAMLKAEIIACRLAPGSTFSEAALSVRFGLAKAASRSALTRLSELRLVLAVARHGYTVAPVTVQSIRELFEVRLIAEPKAAALAAGRVNVAELRRLNRAPQRAHSDVERLAFVAANRDFHRAIAAATGNARLYALLETLADEGERLVHLGLFGPGAGEKDRAAADQGHEALIAALEASDPVAAERAAAAHVEHARDIALARIMSGPSSIPIR</sequence>
<evidence type="ECO:0000313" key="5">
    <source>
        <dbReference type="EMBL" id="ALL13097.1"/>
    </source>
</evidence>
<organism evidence="5 6">
    <name type="scientific">Caulobacter henricii</name>
    <dbReference type="NCBI Taxonomy" id="69395"/>
    <lineage>
        <taxon>Bacteria</taxon>
        <taxon>Pseudomonadati</taxon>
        <taxon>Pseudomonadota</taxon>
        <taxon>Alphaproteobacteria</taxon>
        <taxon>Caulobacterales</taxon>
        <taxon>Caulobacteraceae</taxon>
        <taxon>Caulobacter</taxon>
    </lineage>
</organism>
<dbReference type="Proteomes" id="UP000056905">
    <property type="component" value="Chromosome"/>
</dbReference>
<dbReference type="SUPFAM" id="SSF46785">
    <property type="entry name" value="Winged helix' DNA-binding domain"/>
    <property type="match status" value="1"/>
</dbReference>
<keyword evidence="2" id="KW-0238">DNA-binding</keyword>
<evidence type="ECO:0000256" key="1">
    <source>
        <dbReference type="ARBA" id="ARBA00023015"/>
    </source>
</evidence>
<dbReference type="Gene3D" id="1.10.10.10">
    <property type="entry name" value="Winged helix-like DNA-binding domain superfamily/Winged helix DNA-binding domain"/>
    <property type="match status" value="1"/>
</dbReference>
<dbReference type="Gene3D" id="1.20.120.530">
    <property type="entry name" value="GntR ligand-binding domain-like"/>
    <property type="match status" value="1"/>
</dbReference>
<keyword evidence="1" id="KW-0805">Transcription regulation</keyword>
<dbReference type="Pfam" id="PF00392">
    <property type="entry name" value="GntR"/>
    <property type="match status" value="1"/>
</dbReference>
<protein>
    <recommendedName>
        <fullName evidence="4">GntR C-terminal domain-containing protein</fullName>
    </recommendedName>
</protein>
<evidence type="ECO:0000256" key="2">
    <source>
        <dbReference type="ARBA" id="ARBA00023125"/>
    </source>
</evidence>
<dbReference type="InterPro" id="IPR008920">
    <property type="entry name" value="TF_FadR/GntR_C"/>
</dbReference>
<dbReference type="PANTHER" id="PTHR43537">
    <property type="entry name" value="TRANSCRIPTIONAL REGULATOR, GNTR FAMILY"/>
    <property type="match status" value="1"/>
</dbReference>
<proteinExistence type="predicted"/>
<dbReference type="GO" id="GO:0003677">
    <property type="term" value="F:DNA binding"/>
    <property type="evidence" value="ECO:0007669"/>
    <property type="project" value="UniProtKB-KW"/>
</dbReference>
<keyword evidence="6" id="KW-1185">Reference proteome</keyword>
<dbReference type="InterPro" id="IPR036390">
    <property type="entry name" value="WH_DNA-bd_sf"/>
</dbReference>
<evidence type="ECO:0000259" key="4">
    <source>
        <dbReference type="SMART" id="SM00895"/>
    </source>
</evidence>
<dbReference type="InterPro" id="IPR011711">
    <property type="entry name" value="GntR_C"/>
</dbReference>
<dbReference type="STRING" id="69395.AQ619_06885"/>
<keyword evidence="3" id="KW-0804">Transcription</keyword>
<dbReference type="SMART" id="SM00895">
    <property type="entry name" value="FCD"/>
    <property type="match status" value="1"/>
</dbReference>
<dbReference type="GO" id="GO:0003700">
    <property type="term" value="F:DNA-binding transcription factor activity"/>
    <property type="evidence" value="ECO:0007669"/>
    <property type="project" value="InterPro"/>
</dbReference>
<dbReference type="KEGG" id="chq:AQ619_06885"/>
<dbReference type="AlphaFoldDB" id="A0A0P0NZD5"/>